<keyword evidence="1" id="KW-0548">Nucleotidyltransferase</keyword>
<dbReference type="OrthoDB" id="775972at2759"/>
<evidence type="ECO:0000313" key="1">
    <source>
        <dbReference type="EMBL" id="OWZ12338.1"/>
    </source>
</evidence>
<evidence type="ECO:0000313" key="2">
    <source>
        <dbReference type="Proteomes" id="UP000198211"/>
    </source>
</evidence>
<dbReference type="InterPro" id="IPR043502">
    <property type="entry name" value="DNA/RNA_pol_sf"/>
</dbReference>
<dbReference type="PANTHER" id="PTHR37984:SF5">
    <property type="entry name" value="PROTEIN NYNRIN-LIKE"/>
    <property type="match status" value="1"/>
</dbReference>
<protein>
    <submittedName>
        <fullName evidence="1">Reverse transcriptase</fullName>
    </submittedName>
</protein>
<keyword evidence="2" id="KW-1185">Reference proteome</keyword>
<dbReference type="Proteomes" id="UP000198211">
    <property type="component" value="Unassembled WGS sequence"/>
</dbReference>
<sequence length="390" mass="43344">TIRRREYWDIPVCPLRGLHLRPGEHANVAIRYGQCRPLHDVVWTGRGDQWVTQIVYGARSRAVAIKVVNVWTEIQIIQEDALSAKARVRHEAYEQMLWDAAPPAVFVSKYKWTTKLLVRPKEPEPAQVTKIVEELHPQRDTDGVELAEDAMLGAYSPSVIGLRMAVEVSPELVTLDVNTQDSGEVANSGSSRDVLDEMAQGSECDALQDDPSIEDEEFGLSSSAVPGTLLARIDAAYTRCMRVSGEEHDLEPAVYIHKWGEHMSQLTDQLVMLPDVDDLSPECDIEGVDVGEPCESTETQERPLKTVLKRHRNIFLGDGNAAPPPARGVICDLDMGDARPVAQQPDRSVCTSIKVYKLLKKLLEATLIEHSKSPWVSPIVIVHKKNGVDI</sequence>
<keyword evidence="1" id="KW-0695">RNA-directed DNA polymerase</keyword>
<accession>A0A225W560</accession>
<gene>
    <name evidence="1" type="ORF">PHMEG_00014519</name>
</gene>
<keyword evidence="1" id="KW-0808">Transferase</keyword>
<dbReference type="PANTHER" id="PTHR37984">
    <property type="entry name" value="PROTEIN CBG26694"/>
    <property type="match status" value="1"/>
</dbReference>
<dbReference type="EMBL" id="NBNE01001876">
    <property type="protein sequence ID" value="OWZ12338.1"/>
    <property type="molecule type" value="Genomic_DNA"/>
</dbReference>
<dbReference type="SUPFAM" id="SSF56672">
    <property type="entry name" value="DNA/RNA polymerases"/>
    <property type="match status" value="1"/>
</dbReference>
<dbReference type="GO" id="GO:0003964">
    <property type="term" value="F:RNA-directed DNA polymerase activity"/>
    <property type="evidence" value="ECO:0007669"/>
    <property type="project" value="UniProtKB-KW"/>
</dbReference>
<name>A0A225W560_9STRA</name>
<dbReference type="AlphaFoldDB" id="A0A225W560"/>
<dbReference type="InterPro" id="IPR050951">
    <property type="entry name" value="Retrovirus_Pol_polyprotein"/>
</dbReference>
<comment type="caution">
    <text evidence="1">The sequence shown here is derived from an EMBL/GenBank/DDBJ whole genome shotgun (WGS) entry which is preliminary data.</text>
</comment>
<dbReference type="Gene3D" id="3.10.10.10">
    <property type="entry name" value="HIV Type 1 Reverse Transcriptase, subunit A, domain 1"/>
    <property type="match status" value="1"/>
</dbReference>
<feature type="non-terminal residue" evidence="1">
    <location>
        <position position="1"/>
    </location>
</feature>
<organism evidence="1 2">
    <name type="scientific">Phytophthora megakarya</name>
    <dbReference type="NCBI Taxonomy" id="4795"/>
    <lineage>
        <taxon>Eukaryota</taxon>
        <taxon>Sar</taxon>
        <taxon>Stramenopiles</taxon>
        <taxon>Oomycota</taxon>
        <taxon>Peronosporomycetes</taxon>
        <taxon>Peronosporales</taxon>
        <taxon>Peronosporaceae</taxon>
        <taxon>Phytophthora</taxon>
    </lineage>
</organism>
<reference evidence="2" key="1">
    <citation type="submission" date="2017-03" db="EMBL/GenBank/DDBJ databases">
        <title>Phytopthora megakarya and P. palmivora, two closely related causual agents of cacao black pod achieved similar genome size and gene model numbers by different mechanisms.</title>
        <authorList>
            <person name="Ali S."/>
            <person name="Shao J."/>
            <person name="Larry D.J."/>
            <person name="Kronmiller B."/>
            <person name="Shen D."/>
            <person name="Strem M.D."/>
            <person name="Melnick R.L."/>
            <person name="Guiltinan M.J."/>
            <person name="Tyler B.M."/>
            <person name="Meinhardt L.W."/>
            <person name="Bailey B.A."/>
        </authorList>
    </citation>
    <scope>NUCLEOTIDE SEQUENCE [LARGE SCALE GENOMIC DNA]</scope>
    <source>
        <strain evidence="2">zdho120</strain>
    </source>
</reference>
<proteinExistence type="predicted"/>